<dbReference type="KEGG" id="eiv:EIN_111910"/>
<evidence type="ECO:0000259" key="2">
    <source>
        <dbReference type="PROSITE" id="PS50089"/>
    </source>
</evidence>
<sequence>MIECGNYHTIPQITVEHLSSKVPIENVYKSPSWFWGISSIWFSLQDVDFSTVVSVEEKGVEVDISTENSSLEYMSLNYIIFESTLPIVTDSTIFTSSSTFKFVFPKRLFSAAPRVVVSIQSVTSSRFLGVEIGVVETTKDFCTISAKMDESCTQSIQVGVFAYDERFLPEHVTQEMGHEPFDAEKAIQITSQSIEKSDSSTKRKVEDFLLKNYYNIPSLASFLVKFQASKSEHITIDNSLFFLDSKSYRMCVGTQEEVRYNFVVCGNLQKPTHMDFYRRKEQLQNNGIGTLKKDEMKVQNIRCVDVTDEKKQCGVCKKHLINTIFSCGHACLCYCCAQKLEVQPQCPYCGAYSIRPLLFKEVV</sequence>
<dbReference type="InterPro" id="IPR013083">
    <property type="entry name" value="Znf_RING/FYVE/PHD"/>
</dbReference>
<reference evidence="3 4" key="1">
    <citation type="submission" date="2012-10" db="EMBL/GenBank/DDBJ databases">
        <authorList>
            <person name="Zafar N."/>
            <person name="Inman J."/>
            <person name="Hall N."/>
            <person name="Lorenzi H."/>
            <person name="Caler E."/>
        </authorList>
    </citation>
    <scope>NUCLEOTIDE SEQUENCE [LARGE SCALE GENOMIC DNA]</scope>
    <source>
        <strain evidence="3 4">IP1</strain>
    </source>
</reference>
<dbReference type="InterPro" id="IPR001841">
    <property type="entry name" value="Znf_RING"/>
</dbReference>
<keyword evidence="1" id="KW-0479">Metal-binding</keyword>
<dbReference type="RefSeq" id="XP_004185583.1">
    <property type="nucleotide sequence ID" value="XM_004185535.1"/>
</dbReference>
<dbReference type="PROSITE" id="PS50089">
    <property type="entry name" value="ZF_RING_2"/>
    <property type="match status" value="1"/>
</dbReference>
<dbReference type="GO" id="GO:0008270">
    <property type="term" value="F:zinc ion binding"/>
    <property type="evidence" value="ECO:0007669"/>
    <property type="project" value="UniProtKB-KW"/>
</dbReference>
<keyword evidence="4" id="KW-1185">Reference proteome</keyword>
<keyword evidence="1" id="KW-0862">Zinc</keyword>
<protein>
    <recommendedName>
        <fullName evidence="2">RING-type domain-containing protein</fullName>
    </recommendedName>
</protein>
<dbReference type="VEuPathDB" id="AmoebaDB:EIN_111910"/>
<keyword evidence="1" id="KW-0863">Zinc-finger</keyword>
<accession>A0A0A1TXX5</accession>
<feature type="domain" description="RING-type" evidence="2">
    <location>
        <begin position="313"/>
        <end position="349"/>
    </location>
</feature>
<dbReference type="EMBL" id="KB207005">
    <property type="protein sequence ID" value="ELP86237.1"/>
    <property type="molecule type" value="Genomic_DNA"/>
</dbReference>
<dbReference type="Proteomes" id="UP000014680">
    <property type="component" value="Unassembled WGS sequence"/>
</dbReference>
<proteinExistence type="predicted"/>
<organism evidence="3 4">
    <name type="scientific">Entamoeba invadens IP1</name>
    <dbReference type="NCBI Taxonomy" id="370355"/>
    <lineage>
        <taxon>Eukaryota</taxon>
        <taxon>Amoebozoa</taxon>
        <taxon>Evosea</taxon>
        <taxon>Archamoebae</taxon>
        <taxon>Mastigamoebida</taxon>
        <taxon>Entamoebidae</taxon>
        <taxon>Entamoeba</taxon>
    </lineage>
</organism>
<gene>
    <name evidence="3" type="ORF">EIN_111910</name>
</gene>
<dbReference type="Gene3D" id="3.30.40.10">
    <property type="entry name" value="Zinc/RING finger domain, C3HC4 (zinc finger)"/>
    <property type="match status" value="1"/>
</dbReference>
<dbReference type="GeneID" id="14885237"/>
<evidence type="ECO:0000256" key="1">
    <source>
        <dbReference type="PROSITE-ProRule" id="PRU00175"/>
    </source>
</evidence>
<evidence type="ECO:0000313" key="4">
    <source>
        <dbReference type="Proteomes" id="UP000014680"/>
    </source>
</evidence>
<evidence type="ECO:0000313" key="3">
    <source>
        <dbReference type="EMBL" id="ELP86237.1"/>
    </source>
</evidence>
<dbReference type="Pfam" id="PF13920">
    <property type="entry name" value="zf-C3HC4_3"/>
    <property type="match status" value="1"/>
</dbReference>
<dbReference type="OMA" id="CTISAKM"/>
<name>A0A0A1TXX5_ENTIV</name>
<dbReference type="OrthoDB" id="6078042at2759"/>
<dbReference type="AlphaFoldDB" id="A0A0A1TXX5"/>